<name>D1YVS4_METPS</name>
<dbReference type="SUPFAM" id="SSF50475">
    <property type="entry name" value="FMN-binding split barrel"/>
    <property type="match status" value="1"/>
</dbReference>
<dbReference type="InterPro" id="IPR011576">
    <property type="entry name" value="Pyridox_Oxase_N"/>
</dbReference>
<organism evidence="2 3">
    <name type="scientific">Methanocella paludicola (strain DSM 17711 / JCM 13418 / NBRC 101707 / SANAE)</name>
    <dbReference type="NCBI Taxonomy" id="304371"/>
    <lineage>
        <taxon>Archaea</taxon>
        <taxon>Methanobacteriati</taxon>
        <taxon>Methanobacteriota</taxon>
        <taxon>Stenosarchaea group</taxon>
        <taxon>Methanomicrobia</taxon>
        <taxon>Methanocellales</taxon>
        <taxon>Methanocellaceae</taxon>
        <taxon>Methanocella</taxon>
    </lineage>
</organism>
<dbReference type="eggNOG" id="arCOG00518">
    <property type="taxonomic scope" value="Archaea"/>
</dbReference>
<dbReference type="GeneID" id="8680565"/>
<gene>
    <name evidence="2" type="ordered locus">MCP_0474</name>
</gene>
<dbReference type="Proteomes" id="UP000001882">
    <property type="component" value="Chromosome"/>
</dbReference>
<dbReference type="Gene3D" id="2.30.110.10">
    <property type="entry name" value="Electron Transport, Fmn-binding Protein, Chain A"/>
    <property type="match status" value="1"/>
</dbReference>
<evidence type="ECO:0000313" key="3">
    <source>
        <dbReference type="Proteomes" id="UP000001882"/>
    </source>
</evidence>
<dbReference type="OrthoDB" id="11359at2157"/>
<dbReference type="InterPro" id="IPR012349">
    <property type="entry name" value="Split_barrel_FMN-bd"/>
</dbReference>
<dbReference type="Pfam" id="PF01243">
    <property type="entry name" value="PNPOx_N"/>
    <property type="match status" value="1"/>
</dbReference>
<reference evidence="2 3" key="1">
    <citation type="journal article" date="2007" name="Appl. Environ. Microbiol.">
        <title>Isolation of key methanogens for global methane emission from rice paddy fields: a novel isolate affiliated with the clone cluster rice cluster I.</title>
        <authorList>
            <person name="Sakai S."/>
            <person name="Imachi H."/>
            <person name="Sekiguchi Y."/>
            <person name="Ohashi A."/>
            <person name="Harada H."/>
            <person name="Kamagata Y."/>
        </authorList>
    </citation>
    <scope>NUCLEOTIDE SEQUENCE [LARGE SCALE GENOMIC DNA]</scope>
    <source>
        <strain evidence="3">DSM 17711 / JCM 13418 / NBRC 101707 / SANAE</strain>
    </source>
</reference>
<dbReference type="PANTHER" id="PTHR40660:SF1">
    <property type="entry name" value="5'-PHOSPHATE OXIDASE PUTATIVE DOMAIN-CONTAINING PROTEIN-RELATED"/>
    <property type="match status" value="1"/>
</dbReference>
<sequence length="132" mass="14650">MVKLTQEVKDSMQGVKTIFLATCSRAGVPNVVPMGAYKVLDDETMLLSDQFMQKSLSNMQENPRVALTYWSEKGGFQIKGTVTLHKDDQVFKDDVAWVKGMKPTLNPKTAIVMKITDVYVVKPGPDAGKKLL</sequence>
<dbReference type="PANTHER" id="PTHR40660">
    <property type="entry name" value="5'-PHOSPHATE OXIDASE PUTATIVE DOMAIN-CONTAINING PROTEIN-RELATED"/>
    <property type="match status" value="1"/>
</dbReference>
<dbReference type="AlphaFoldDB" id="D1YVS4"/>
<reference evidence="2 3" key="2">
    <citation type="journal article" date="2008" name="Int. J. Syst. Evol. Microbiol.">
        <title>Methanocella paludicola gen. nov., sp. nov., a methane-producing archaeon, the first isolate of the lineage 'Rice Cluster I', and proposal of the new archaeal order Methanocellales ord. nov.</title>
        <authorList>
            <person name="Sakai S."/>
            <person name="Imachi H."/>
            <person name="Hanada S."/>
            <person name="Ohashi A."/>
            <person name="Harada H."/>
            <person name="Kamagata Y."/>
        </authorList>
    </citation>
    <scope>NUCLEOTIDE SEQUENCE [LARGE SCALE GENOMIC DNA]</scope>
    <source>
        <strain evidence="3">DSM 17711 / JCM 13418 / NBRC 101707 / SANAE</strain>
    </source>
</reference>
<dbReference type="EMBL" id="AP011532">
    <property type="protein sequence ID" value="BAI60546.1"/>
    <property type="molecule type" value="Genomic_DNA"/>
</dbReference>
<evidence type="ECO:0000313" key="2">
    <source>
        <dbReference type="EMBL" id="BAI60546.1"/>
    </source>
</evidence>
<evidence type="ECO:0000259" key="1">
    <source>
        <dbReference type="Pfam" id="PF01243"/>
    </source>
</evidence>
<protein>
    <recommendedName>
        <fullName evidence="1">Pyridoxamine 5'-phosphate oxidase N-terminal domain-containing protein</fullName>
    </recommendedName>
</protein>
<reference evidence="3" key="3">
    <citation type="journal article" date="2011" name="PLoS ONE">
        <title>Genome sequence of a mesophilic hydrogenotrophic methanogen Methanocella paludicola, the first cultivated representative of the order Methanocellales.</title>
        <authorList>
            <person name="Sakai S."/>
            <person name="Takaki Y."/>
            <person name="Shimamura S."/>
            <person name="Sekine M."/>
            <person name="Tajima T."/>
            <person name="Kosugi H."/>
            <person name="Ichikawa N."/>
            <person name="Tasumi E."/>
            <person name="Hiraki A.T."/>
            <person name="Shimizu A."/>
            <person name="Kato Y."/>
            <person name="Nishiko R."/>
            <person name="Mori K."/>
            <person name="Fujita N."/>
            <person name="Imachi H."/>
            <person name="Takai K."/>
        </authorList>
    </citation>
    <scope>NUCLEOTIDE SEQUENCE [LARGE SCALE GENOMIC DNA]</scope>
    <source>
        <strain evidence="3">DSM 17711 / JCM 13418 / NBRC 101707 / SANAE</strain>
    </source>
</reference>
<dbReference type="InParanoid" id="D1YVS4"/>
<dbReference type="KEGG" id="mpd:MCP_0474"/>
<dbReference type="STRING" id="304371.MCP_0474"/>
<feature type="domain" description="Pyridoxamine 5'-phosphate oxidase N-terminal" evidence="1">
    <location>
        <begin position="4"/>
        <end position="121"/>
    </location>
</feature>
<keyword evidence="3" id="KW-1185">Reference proteome</keyword>
<proteinExistence type="predicted"/>
<dbReference type="RefSeq" id="WP_012899226.1">
    <property type="nucleotide sequence ID" value="NC_013665.1"/>
</dbReference>
<accession>D1YVS4</accession>